<keyword evidence="1" id="KW-1133">Transmembrane helix</keyword>
<keyword evidence="1" id="KW-0472">Membrane</keyword>
<gene>
    <name evidence="2" type="ORF">WI372_01325</name>
</gene>
<comment type="caution">
    <text evidence="2">The sequence shown here is derived from an EMBL/GenBank/DDBJ whole genome shotgun (WGS) entry which is preliminary data.</text>
</comment>
<accession>A0ABU9E4F8</accession>
<dbReference type="EMBL" id="JBBHLI010000001">
    <property type="protein sequence ID" value="MEK9499621.1"/>
    <property type="molecule type" value="Genomic_DNA"/>
</dbReference>
<keyword evidence="1" id="KW-0812">Transmembrane</keyword>
<organism evidence="2 3">
    <name type="scientific">Gaopeijia maritima</name>
    <dbReference type="NCBI Taxonomy" id="3119007"/>
    <lineage>
        <taxon>Bacteria</taxon>
        <taxon>Pseudomonadati</taxon>
        <taxon>Gemmatimonadota</taxon>
        <taxon>Longimicrobiia</taxon>
        <taxon>Gaopeijiales</taxon>
        <taxon>Gaopeijiaceae</taxon>
        <taxon>Gaopeijia</taxon>
    </lineage>
</organism>
<keyword evidence="3" id="KW-1185">Reference proteome</keyword>
<name>A0ABU9E4F8_9BACT</name>
<evidence type="ECO:0000313" key="3">
    <source>
        <dbReference type="Proteomes" id="UP001484239"/>
    </source>
</evidence>
<proteinExistence type="predicted"/>
<dbReference type="Proteomes" id="UP001484239">
    <property type="component" value="Unassembled WGS sequence"/>
</dbReference>
<dbReference type="RefSeq" id="WP_405276503.1">
    <property type="nucleotide sequence ID" value="NZ_JBBHLI010000001.1"/>
</dbReference>
<evidence type="ECO:0000313" key="2">
    <source>
        <dbReference type="EMBL" id="MEK9499621.1"/>
    </source>
</evidence>
<sequence>MVKKPRLPSSSTFGRALSELVIIVAGVLIALAAQSWWENRRLEEDRDGTLTLLHDDLARLDSSLRDTVTAVELEATIHRLLDDQAPENDPRLGRDVANALFEFGFEIGARDGQNLLPAYSDLKSSGRLGLLPDTVRSRMPAIELQLVILSRFLDDVVYFQQERVDPILFEHFRIDASSLDDRGGFSVEDPAADLHILRDRDVRNRLLLKSVLLRWQVGEWRETADSVRVVRDLIRGLRPDLCLGSIDRDCSR</sequence>
<protein>
    <submittedName>
        <fullName evidence="2">Uncharacterized protein</fullName>
    </submittedName>
</protein>
<feature type="transmembrane region" description="Helical" evidence="1">
    <location>
        <begin position="20"/>
        <end position="37"/>
    </location>
</feature>
<reference evidence="2 3" key="1">
    <citation type="submission" date="2024-02" db="EMBL/GenBank/DDBJ databases">
        <title>A novel Gemmatimonadota bacterium.</title>
        <authorList>
            <person name="Du Z.-J."/>
            <person name="Ye Y.-Q."/>
        </authorList>
    </citation>
    <scope>NUCLEOTIDE SEQUENCE [LARGE SCALE GENOMIC DNA]</scope>
    <source>
        <strain evidence="2 3">DH-20</strain>
    </source>
</reference>
<evidence type="ECO:0000256" key="1">
    <source>
        <dbReference type="SAM" id="Phobius"/>
    </source>
</evidence>